<feature type="region of interest" description="Disordered" evidence="1">
    <location>
        <begin position="196"/>
        <end position="219"/>
    </location>
</feature>
<dbReference type="GeneID" id="9037014"/>
<name>C5LFY0_PERM5</name>
<proteinExistence type="predicted"/>
<gene>
    <name evidence="2" type="ORF">Pmar_PMAR001869</name>
</gene>
<dbReference type="InParanoid" id="C5LFY0"/>
<dbReference type="OrthoDB" id="10505176at2759"/>
<evidence type="ECO:0000313" key="2">
    <source>
        <dbReference type="EMBL" id="EER04361.1"/>
    </source>
</evidence>
<organism evidence="3">
    <name type="scientific">Perkinsus marinus (strain ATCC 50983 / TXsc)</name>
    <dbReference type="NCBI Taxonomy" id="423536"/>
    <lineage>
        <taxon>Eukaryota</taxon>
        <taxon>Sar</taxon>
        <taxon>Alveolata</taxon>
        <taxon>Perkinsozoa</taxon>
        <taxon>Perkinsea</taxon>
        <taxon>Perkinsida</taxon>
        <taxon>Perkinsidae</taxon>
        <taxon>Perkinsus</taxon>
    </lineage>
</organism>
<protein>
    <submittedName>
        <fullName evidence="2">Uncharacterized protein</fullName>
    </submittedName>
</protein>
<feature type="region of interest" description="Disordered" evidence="1">
    <location>
        <begin position="98"/>
        <end position="126"/>
    </location>
</feature>
<accession>C5LFY0</accession>
<feature type="compositionally biased region" description="Low complexity" evidence="1">
    <location>
        <begin position="100"/>
        <end position="113"/>
    </location>
</feature>
<dbReference type="EMBL" id="GG681697">
    <property type="protein sequence ID" value="EER04361.1"/>
    <property type="molecule type" value="Genomic_DNA"/>
</dbReference>
<reference evidence="2 3" key="1">
    <citation type="submission" date="2008-07" db="EMBL/GenBank/DDBJ databases">
        <authorList>
            <person name="El-Sayed N."/>
            <person name="Caler E."/>
            <person name="Inman J."/>
            <person name="Amedeo P."/>
            <person name="Hass B."/>
            <person name="Wortman J."/>
        </authorList>
    </citation>
    <scope>NUCLEOTIDE SEQUENCE [LARGE SCALE GENOMIC DNA]</scope>
    <source>
        <strain evidence="3">ATCC 50983 / TXsc</strain>
    </source>
</reference>
<dbReference type="Proteomes" id="UP000007800">
    <property type="component" value="Unassembled WGS sequence"/>
</dbReference>
<keyword evidence="3" id="KW-1185">Reference proteome</keyword>
<dbReference type="AlphaFoldDB" id="C5LFY0"/>
<sequence length="219" mass="23811">MSLTDAAFKEAIARDFKFALRRIPYLNTVTRGRSSREFGTDPGWAPKDGCLPSNLGSLERSESRLMSWYYPSKHRSTTRGQPANSSCSYAHVNYREPQRTLSTTKSLPSLTPTYASPDDHSVSQRGNSSLIRPAASTAHSYVHSGLGRPKLAVTLSNGRPHRTKLDDDGISVIRSVTSSGIGSYPTGISEVFPHHSASNVGSLSSAKGSSRLNTTNRRN</sequence>
<dbReference type="RefSeq" id="XP_002772545.1">
    <property type="nucleotide sequence ID" value="XM_002772499.1"/>
</dbReference>
<evidence type="ECO:0000313" key="3">
    <source>
        <dbReference type="Proteomes" id="UP000007800"/>
    </source>
</evidence>
<evidence type="ECO:0000256" key="1">
    <source>
        <dbReference type="SAM" id="MobiDB-lite"/>
    </source>
</evidence>
<dbReference type="OMA" id="RIMNCYY"/>